<dbReference type="CDD" id="cd01335">
    <property type="entry name" value="Radical_SAM"/>
    <property type="match status" value="1"/>
</dbReference>
<accession>A0A6U9R5P5</accession>
<dbReference type="Pfam" id="PF08608">
    <property type="entry name" value="Wyosine_form"/>
    <property type="match status" value="1"/>
</dbReference>
<dbReference type="EMBL" id="HBIS01004667">
    <property type="protein sequence ID" value="CAE0610411.1"/>
    <property type="molecule type" value="Transcribed_RNA"/>
</dbReference>
<dbReference type="PRINTS" id="PR00369">
    <property type="entry name" value="FLAVODOXIN"/>
</dbReference>
<keyword evidence="6" id="KW-0949">S-adenosyl-L-methionine</keyword>
<dbReference type="GO" id="GO:0046872">
    <property type="term" value="F:metal ion binding"/>
    <property type="evidence" value="ECO:0007669"/>
    <property type="project" value="UniProtKB-KW"/>
</dbReference>
<dbReference type="InterPro" id="IPR007197">
    <property type="entry name" value="rSAM"/>
</dbReference>
<dbReference type="InterPro" id="IPR029039">
    <property type="entry name" value="Flavoprotein-like_sf"/>
</dbReference>
<comment type="catalytic activity">
    <reaction evidence="14">
        <text>N(1)-methylguanosine(37) in tRNA(Phe) + pyruvate + S-adenosyl-L-methionine = 4-demethylwyosine(37) in tRNA(Phe) + 5'-deoxyadenosine + L-methionine + CO2 + H2O</text>
        <dbReference type="Rhea" id="RHEA:36347"/>
        <dbReference type="Rhea" id="RHEA-COMP:10164"/>
        <dbReference type="Rhea" id="RHEA-COMP:10165"/>
        <dbReference type="ChEBI" id="CHEBI:15361"/>
        <dbReference type="ChEBI" id="CHEBI:15377"/>
        <dbReference type="ChEBI" id="CHEBI:16526"/>
        <dbReference type="ChEBI" id="CHEBI:17319"/>
        <dbReference type="ChEBI" id="CHEBI:57844"/>
        <dbReference type="ChEBI" id="CHEBI:59789"/>
        <dbReference type="ChEBI" id="CHEBI:64315"/>
        <dbReference type="ChEBI" id="CHEBI:73542"/>
        <dbReference type="EC" id="4.1.3.44"/>
    </reaction>
</comment>
<keyword evidence="5" id="KW-0004">4Fe-4S</keyword>
<dbReference type="AlphaFoldDB" id="A0A6U9R5P5"/>
<feature type="region of interest" description="Disordered" evidence="15">
    <location>
        <begin position="232"/>
        <end position="295"/>
    </location>
</feature>
<evidence type="ECO:0000313" key="19">
    <source>
        <dbReference type="EMBL" id="CAE0610411.1"/>
    </source>
</evidence>
<evidence type="ECO:0000256" key="5">
    <source>
        <dbReference type="ARBA" id="ARBA00022485"/>
    </source>
</evidence>
<dbReference type="SFLD" id="SFLDF00284">
    <property type="entry name" value="tRNA_wybutosine-synthesizing"/>
    <property type="match status" value="1"/>
</dbReference>
<dbReference type="GO" id="GO:0031591">
    <property type="term" value="P:wybutosine biosynthetic process"/>
    <property type="evidence" value="ECO:0007669"/>
    <property type="project" value="TreeGrafter"/>
</dbReference>
<gene>
    <name evidence="18" type="ORF">PSAL00342_LOCUS4245</name>
    <name evidence="19" type="ORF">PSAL00342_LOCUS4246</name>
</gene>
<evidence type="ECO:0000256" key="1">
    <source>
        <dbReference type="ARBA" id="ARBA00001966"/>
    </source>
</evidence>
<feature type="domain" description="Flavodoxin-like" evidence="16">
    <location>
        <begin position="76"/>
        <end position="224"/>
    </location>
</feature>
<keyword evidence="8" id="KW-0479">Metal-binding</keyword>
<dbReference type="SFLD" id="SFLDS00029">
    <property type="entry name" value="Radical_SAM"/>
    <property type="match status" value="1"/>
</dbReference>
<evidence type="ECO:0000256" key="6">
    <source>
        <dbReference type="ARBA" id="ARBA00022691"/>
    </source>
</evidence>
<dbReference type="GO" id="GO:0051539">
    <property type="term" value="F:4 iron, 4 sulfur cluster binding"/>
    <property type="evidence" value="ECO:0007669"/>
    <property type="project" value="UniProtKB-KW"/>
</dbReference>
<keyword evidence="10" id="KW-0408">Iron</keyword>
<dbReference type="PROSITE" id="PS51918">
    <property type="entry name" value="RADICAL_SAM"/>
    <property type="match status" value="1"/>
</dbReference>
<dbReference type="FunFam" id="3.20.20.70:FF:000196">
    <property type="entry name" value="S-adenosyl-L-methionine-dependent tRNA 4-demethylwyosine synthase"/>
    <property type="match status" value="1"/>
</dbReference>
<protein>
    <recommendedName>
        <fullName evidence="4">tRNA 4-demethylwyosine synthase (AdoMet-dependent)</fullName>
        <ecNumber evidence="4">4.1.3.44</ecNumber>
    </recommendedName>
</protein>
<evidence type="ECO:0000256" key="11">
    <source>
        <dbReference type="ARBA" id="ARBA00023014"/>
    </source>
</evidence>
<dbReference type="GO" id="GO:0102521">
    <property type="term" value="F:tRNA-4-demethylwyosine synthase activity"/>
    <property type="evidence" value="ECO:0007669"/>
    <property type="project" value="UniProtKB-EC"/>
</dbReference>
<comment type="pathway">
    <text evidence="2">tRNA modification; wybutosine-tRNA(Phe) biosynthesis.</text>
</comment>
<dbReference type="InterPro" id="IPR013917">
    <property type="entry name" value="tRNA_wybutosine-synth"/>
</dbReference>
<dbReference type="PROSITE" id="PS50902">
    <property type="entry name" value="FLAVODOXIN_LIKE"/>
    <property type="match status" value="1"/>
</dbReference>
<comment type="similarity">
    <text evidence="3">Belongs to the TYW1 family.</text>
</comment>
<evidence type="ECO:0000313" key="18">
    <source>
        <dbReference type="EMBL" id="CAE0610410.1"/>
    </source>
</evidence>
<evidence type="ECO:0000256" key="8">
    <source>
        <dbReference type="ARBA" id="ARBA00022723"/>
    </source>
</evidence>
<evidence type="ECO:0000256" key="12">
    <source>
        <dbReference type="ARBA" id="ARBA00023239"/>
    </source>
</evidence>
<organism evidence="19">
    <name type="scientific">Picocystis salinarum</name>
    <dbReference type="NCBI Taxonomy" id="88271"/>
    <lineage>
        <taxon>Eukaryota</taxon>
        <taxon>Viridiplantae</taxon>
        <taxon>Chlorophyta</taxon>
        <taxon>Picocystophyceae</taxon>
        <taxon>Picocystales</taxon>
        <taxon>Picocystaceae</taxon>
        <taxon>Picocystis</taxon>
    </lineage>
</organism>
<evidence type="ECO:0000259" key="17">
    <source>
        <dbReference type="PROSITE" id="PS51918"/>
    </source>
</evidence>
<dbReference type="UniPathway" id="UPA00375"/>
<comment type="cofactor">
    <cofactor evidence="1">
        <name>[4Fe-4S] cluster</name>
        <dbReference type="ChEBI" id="CHEBI:49883"/>
    </cofactor>
</comment>
<dbReference type="SFLD" id="SFLDG01071">
    <property type="entry name" value="tRNA_wybutosine-synthesizing"/>
    <property type="match status" value="1"/>
</dbReference>
<dbReference type="PANTHER" id="PTHR13930:SF0">
    <property type="entry name" value="S-ADENOSYL-L-METHIONINE-DEPENDENT TRNA 4-DEMETHYLWYOSINE SYNTHASE TYW1-RELATED"/>
    <property type="match status" value="1"/>
</dbReference>
<evidence type="ECO:0000256" key="2">
    <source>
        <dbReference type="ARBA" id="ARBA00004797"/>
    </source>
</evidence>
<dbReference type="InterPro" id="IPR058240">
    <property type="entry name" value="rSAM_sf"/>
</dbReference>
<dbReference type="InterPro" id="IPR008254">
    <property type="entry name" value="Flavodoxin/NO_synth"/>
</dbReference>
<dbReference type="InterPro" id="IPR034556">
    <property type="entry name" value="tRNA_wybutosine-synthase"/>
</dbReference>
<sequence length="667" mass="76156">MMGLAWAWKASWWTVAAIGQVLPFPFQVVVLATLLALVAEDARTNRKHACFDKDLDAEALAETCRNETMETNGRRGVVVYASQRGTAEQLAQTLVQHASENNVVLEMVDAKTTDPEELPRCEFVFFVASTYTDGKPPDGTQWFFDWMAEAVDDFRVGKGFFNRTRFAVFGCGNSLYEENYNRVAKQLDRNMENLGGIRMMRLGKGDEDKGMMHADFSKWSTILMQRLQNPQEGIQWDPDSPTDSSASLGDNSSSEGDTSNSDVDIEDLAGRMPRGKREAGVSDKRESQEKPEMVHPVMRQKLTKQGYRIIGTHSGVKLCRWTKAMLRGRGGCYKHTFYGIESHRCMEATPSLACANKCVFCWRHHTNPVGKEWKWQMDDADLIVNQAVSEHVKMIKQMRGVPGVQKVRLEEGMQPRHCALSLVGEPIMYPQISKLVKELHKQRISTFLVTNAQFPDAIKNLAPVTQLYVSIDAATRDTLKAVDRPLFKDFWERFLECLRLLNVKKQRTVYRLTLIAGWNMEDVKNYASLIDIGKPDFIEIKGVTFCGDSGANSLTMKNVPYHKDVCEYSRAICDLRDQEYQLACEHEHSCCVLLARKDRFYRDGRWHTWIDYDKFQDLVASGEEFDSTDYMLPTPSWAVFGAKEAGFDPQETRFRKIRRHRNSEAKL</sequence>
<evidence type="ECO:0000256" key="14">
    <source>
        <dbReference type="ARBA" id="ARBA00049466"/>
    </source>
</evidence>
<evidence type="ECO:0000256" key="3">
    <source>
        <dbReference type="ARBA" id="ARBA00010115"/>
    </source>
</evidence>
<evidence type="ECO:0000256" key="9">
    <source>
        <dbReference type="ARBA" id="ARBA00022741"/>
    </source>
</evidence>
<reference evidence="19" key="1">
    <citation type="submission" date="2021-01" db="EMBL/GenBank/DDBJ databases">
        <authorList>
            <person name="Corre E."/>
            <person name="Pelletier E."/>
            <person name="Niang G."/>
            <person name="Scheremetjew M."/>
            <person name="Finn R."/>
            <person name="Kale V."/>
            <person name="Holt S."/>
            <person name="Cochrane G."/>
            <person name="Meng A."/>
            <person name="Brown T."/>
            <person name="Cohen L."/>
        </authorList>
    </citation>
    <scope>NUCLEOTIDE SEQUENCE</scope>
    <source>
        <strain evidence="19">CCMP1897</strain>
    </source>
</reference>
<keyword evidence="12" id="KW-0456">Lyase</keyword>
<dbReference type="Gene3D" id="3.40.50.360">
    <property type="match status" value="1"/>
</dbReference>
<dbReference type="EC" id="4.1.3.44" evidence="4"/>
<dbReference type="Pfam" id="PF04055">
    <property type="entry name" value="Radical_SAM"/>
    <property type="match status" value="1"/>
</dbReference>
<dbReference type="PANTHER" id="PTHR13930">
    <property type="entry name" value="S-ADENOSYL-L-METHIONINE-DEPENDENT TRNA 4-DEMETHYLWYOSINE SYNTHASE"/>
    <property type="match status" value="1"/>
</dbReference>
<feature type="domain" description="Radical SAM core" evidence="17">
    <location>
        <begin position="338"/>
        <end position="581"/>
    </location>
</feature>
<feature type="compositionally biased region" description="Low complexity" evidence="15">
    <location>
        <begin position="244"/>
        <end position="254"/>
    </location>
</feature>
<comment type="function">
    <text evidence="13">Probable component of the wybutosine biosynthesis pathway. Wybutosine is a hyper modified guanosine with a tricyclic base found at the 3'-position adjacent to the anticodon of eukaryotic phenylalanine tRNA. Catalyzes the condensation of N-methylguanine with 2 carbon atoms from pyruvate to form the tricyclic 4-demethylwyosine, an intermediate in wybutosine biosynthesis.</text>
</comment>
<dbReference type="Pfam" id="PF00258">
    <property type="entry name" value="Flavodoxin_1"/>
    <property type="match status" value="1"/>
</dbReference>
<evidence type="ECO:0000256" key="15">
    <source>
        <dbReference type="SAM" id="MobiDB-lite"/>
    </source>
</evidence>
<dbReference type="Gene3D" id="3.20.20.70">
    <property type="entry name" value="Aldolase class I"/>
    <property type="match status" value="1"/>
</dbReference>
<evidence type="ECO:0000256" key="4">
    <source>
        <dbReference type="ARBA" id="ARBA00012821"/>
    </source>
</evidence>
<dbReference type="EMBL" id="HBIS01004666">
    <property type="protein sequence ID" value="CAE0610410.1"/>
    <property type="molecule type" value="Transcribed_RNA"/>
</dbReference>
<dbReference type="GO" id="GO:0010181">
    <property type="term" value="F:FMN binding"/>
    <property type="evidence" value="ECO:0007669"/>
    <property type="project" value="InterPro"/>
</dbReference>
<evidence type="ECO:0000259" key="16">
    <source>
        <dbReference type="PROSITE" id="PS50902"/>
    </source>
</evidence>
<keyword evidence="11" id="KW-0411">Iron-sulfur</keyword>
<evidence type="ECO:0000256" key="13">
    <source>
        <dbReference type="ARBA" id="ARBA00025368"/>
    </source>
</evidence>
<keyword evidence="7" id="KW-0819">tRNA processing</keyword>
<keyword evidence="9" id="KW-0547">Nucleotide-binding</keyword>
<dbReference type="InterPro" id="IPR013785">
    <property type="entry name" value="Aldolase_TIM"/>
</dbReference>
<evidence type="ECO:0000256" key="7">
    <source>
        <dbReference type="ARBA" id="ARBA00022694"/>
    </source>
</evidence>
<dbReference type="SUPFAM" id="SSF52218">
    <property type="entry name" value="Flavoproteins"/>
    <property type="match status" value="1"/>
</dbReference>
<name>A0A6U9R5P5_9CHLO</name>
<proteinExistence type="inferred from homology"/>
<dbReference type="SUPFAM" id="SSF102114">
    <property type="entry name" value="Radical SAM enzymes"/>
    <property type="match status" value="1"/>
</dbReference>
<evidence type="ECO:0000256" key="10">
    <source>
        <dbReference type="ARBA" id="ARBA00023004"/>
    </source>
</evidence>
<dbReference type="InterPro" id="IPR001094">
    <property type="entry name" value="Flavdoxin-like"/>
</dbReference>
<feature type="compositionally biased region" description="Basic and acidic residues" evidence="15">
    <location>
        <begin position="275"/>
        <end position="293"/>
    </location>
</feature>